<evidence type="ECO:0000313" key="5">
    <source>
        <dbReference type="EMBL" id="TQM11507.1"/>
    </source>
</evidence>
<dbReference type="Proteomes" id="UP000315677">
    <property type="component" value="Unassembled WGS sequence"/>
</dbReference>
<protein>
    <submittedName>
        <fullName evidence="5">Helix-turn-helix protein</fullName>
    </submittedName>
</protein>
<dbReference type="OrthoDB" id="2559672at2"/>
<reference evidence="5 6" key="1">
    <citation type="submission" date="2019-06" db="EMBL/GenBank/DDBJ databases">
        <title>Sequencing the genomes of 1000 actinobacteria strains.</title>
        <authorList>
            <person name="Klenk H.-P."/>
        </authorList>
    </citation>
    <scope>NUCLEOTIDE SEQUENCE [LARGE SCALE GENOMIC DNA]</scope>
    <source>
        <strain evidence="5 6">DSM 45301</strain>
    </source>
</reference>
<evidence type="ECO:0000256" key="2">
    <source>
        <dbReference type="ARBA" id="ARBA00023163"/>
    </source>
</evidence>
<keyword evidence="1" id="KW-0805">Transcription regulation</keyword>
<dbReference type="SUPFAM" id="SSF46689">
    <property type="entry name" value="Homeodomain-like"/>
    <property type="match status" value="1"/>
</dbReference>
<dbReference type="SMART" id="SM00342">
    <property type="entry name" value="HTH_ARAC"/>
    <property type="match status" value="1"/>
</dbReference>
<dbReference type="AlphaFoldDB" id="A0A543DQ88"/>
<keyword evidence="2" id="KW-0804">Transcription</keyword>
<dbReference type="InterPro" id="IPR009057">
    <property type="entry name" value="Homeodomain-like_sf"/>
</dbReference>
<dbReference type="EMBL" id="VFPA01000002">
    <property type="protein sequence ID" value="TQM11507.1"/>
    <property type="molecule type" value="Genomic_DNA"/>
</dbReference>
<feature type="domain" description="HTH araC/xylS-type" evidence="4">
    <location>
        <begin position="173"/>
        <end position="242"/>
    </location>
</feature>
<dbReference type="PROSITE" id="PS01124">
    <property type="entry name" value="HTH_ARAC_FAMILY_2"/>
    <property type="match status" value="1"/>
</dbReference>
<dbReference type="Gene3D" id="1.10.10.60">
    <property type="entry name" value="Homeodomain-like"/>
    <property type="match status" value="1"/>
</dbReference>
<accession>A0A543DQ88</accession>
<evidence type="ECO:0000313" key="6">
    <source>
        <dbReference type="Proteomes" id="UP000315677"/>
    </source>
</evidence>
<proteinExistence type="predicted"/>
<comment type="caution">
    <text evidence="5">The sequence shown here is derived from an EMBL/GenBank/DDBJ whole genome shotgun (WGS) entry which is preliminary data.</text>
</comment>
<evidence type="ECO:0000259" key="4">
    <source>
        <dbReference type="PROSITE" id="PS01124"/>
    </source>
</evidence>
<dbReference type="GO" id="GO:0003700">
    <property type="term" value="F:DNA-binding transcription factor activity"/>
    <property type="evidence" value="ECO:0007669"/>
    <property type="project" value="InterPro"/>
</dbReference>
<dbReference type="Pfam" id="PF12833">
    <property type="entry name" value="HTH_18"/>
    <property type="match status" value="1"/>
</dbReference>
<evidence type="ECO:0000256" key="3">
    <source>
        <dbReference type="SAM" id="MobiDB-lite"/>
    </source>
</evidence>
<gene>
    <name evidence="5" type="ORF">FB558_4070</name>
</gene>
<keyword evidence="6" id="KW-1185">Reference proteome</keyword>
<name>A0A543DQ88_9PSEU</name>
<feature type="compositionally biased region" description="Low complexity" evidence="3">
    <location>
        <begin position="1"/>
        <end position="28"/>
    </location>
</feature>
<feature type="region of interest" description="Disordered" evidence="3">
    <location>
        <begin position="1"/>
        <end position="30"/>
    </location>
</feature>
<dbReference type="InterPro" id="IPR018060">
    <property type="entry name" value="HTH_AraC"/>
</dbReference>
<sequence>MTSGGSSAGRRSAAATPRGTGLSSRVVSGSGGPIERVWAAECDRATAFSSLASIRSGIGFARIGGTTVVHLRGPAKKATELSCPRDSEYFGVDFRVGAYLPAFPPGRLSDLRDAVLPVLEGGRILLDGQAWEMPTPQNLDVFLDRLRRAGLLVVDPLVEEMWHGGASRKVPARTAQSRFARAAGLPRRTLLTIERARAAAGLLRAGVAIGEVVIAAGYHDQPHLTRSLRRMIGHTPGELARGEAFLAL</sequence>
<dbReference type="GO" id="GO:0043565">
    <property type="term" value="F:sequence-specific DNA binding"/>
    <property type="evidence" value="ECO:0007669"/>
    <property type="project" value="InterPro"/>
</dbReference>
<evidence type="ECO:0000256" key="1">
    <source>
        <dbReference type="ARBA" id="ARBA00023015"/>
    </source>
</evidence>
<organism evidence="5 6">
    <name type="scientific">Pseudonocardia kunmingensis</name>
    <dbReference type="NCBI Taxonomy" id="630975"/>
    <lineage>
        <taxon>Bacteria</taxon>
        <taxon>Bacillati</taxon>
        <taxon>Actinomycetota</taxon>
        <taxon>Actinomycetes</taxon>
        <taxon>Pseudonocardiales</taxon>
        <taxon>Pseudonocardiaceae</taxon>
        <taxon>Pseudonocardia</taxon>
    </lineage>
</organism>